<dbReference type="GO" id="GO:0042802">
    <property type="term" value="F:identical protein binding"/>
    <property type="evidence" value="ECO:0007669"/>
    <property type="project" value="UniProtKB-ARBA"/>
</dbReference>
<dbReference type="Proteomes" id="UP000650477">
    <property type="component" value="Unassembled WGS sequence"/>
</dbReference>
<keyword evidence="8" id="KW-0963">Cytoplasm</keyword>
<evidence type="ECO:0000256" key="1">
    <source>
        <dbReference type="ARBA" id="ARBA00006950"/>
    </source>
</evidence>
<name>A0A8I0PXY6_MORMO</name>
<keyword evidence="5 7" id="KW-0408">Iron</keyword>
<evidence type="ECO:0000256" key="2">
    <source>
        <dbReference type="ARBA" id="ARBA00022434"/>
    </source>
</evidence>
<dbReference type="InterPro" id="IPR009040">
    <property type="entry name" value="Ferritin-like_diiron"/>
</dbReference>
<dbReference type="RefSeq" id="WP_193830249.1">
    <property type="nucleotide sequence ID" value="NZ_PKLF01000024.1"/>
</dbReference>
<evidence type="ECO:0000313" key="11">
    <source>
        <dbReference type="Proteomes" id="UP000650477"/>
    </source>
</evidence>
<comment type="subunit">
    <text evidence="6">Homooligomer of 24 subunits that assemble into a spherical protein shell (12 +/- 1 nM diameter) that can sequester at least 2000 iron atoms.</text>
</comment>
<comment type="caution">
    <text evidence="10">The sequence shown here is derived from an EMBL/GenBank/DDBJ whole genome shotgun (WGS) entry which is preliminary data.</text>
</comment>
<comment type="function">
    <text evidence="8">Iron-storage protein.</text>
</comment>
<comment type="similarity">
    <text evidence="1 8">Belongs to the ferritin family. Prokaryotic subfamily.</text>
</comment>
<dbReference type="InterPro" id="IPR009078">
    <property type="entry name" value="Ferritin-like_SF"/>
</dbReference>
<evidence type="ECO:0000256" key="3">
    <source>
        <dbReference type="ARBA" id="ARBA00022723"/>
    </source>
</evidence>
<sequence length="165" mass="19114">MLKIDMIQKLTQQMNDEFYSSNLYLQMSAWCRDNAYEGAAAFFREHAREEMAHMMRLFDYLDGTGSMPIIGKIDAPKSDFKSLKDVLERAYKHEQSITNSINELADFAITSKDYPTFNFLQWFLNEQHEEEKLFKTLVDRLLLAGTTGEGLFLVDKEMGNNTVAE</sequence>
<dbReference type="NCBIfam" id="NF007638">
    <property type="entry name" value="PRK10304.1"/>
    <property type="match status" value="1"/>
</dbReference>
<dbReference type="GO" id="GO:0008199">
    <property type="term" value="F:ferric iron binding"/>
    <property type="evidence" value="ECO:0007669"/>
    <property type="project" value="InterPro"/>
</dbReference>
<dbReference type="EC" id="1.16.3.2" evidence="8"/>
<keyword evidence="3 7" id="KW-0479">Metal-binding</keyword>
<feature type="binding site" evidence="7">
    <location>
        <position position="50"/>
    </location>
    <ligand>
        <name>Fe cation</name>
        <dbReference type="ChEBI" id="CHEBI:24875"/>
        <label>1</label>
    </ligand>
</feature>
<dbReference type="InterPro" id="IPR008331">
    <property type="entry name" value="Ferritin_DPS_dom"/>
</dbReference>
<proteinExistence type="inferred from homology"/>
<protein>
    <recommendedName>
        <fullName evidence="8">Ferritin</fullName>
        <ecNumber evidence="8">1.16.3.2</ecNumber>
    </recommendedName>
</protein>
<dbReference type="Gene3D" id="1.20.1260.10">
    <property type="match status" value="1"/>
</dbReference>
<organism evidence="10 11">
    <name type="scientific">Morganella morganii</name>
    <name type="common">Proteus morganii</name>
    <dbReference type="NCBI Taxonomy" id="582"/>
    <lineage>
        <taxon>Bacteria</taxon>
        <taxon>Pseudomonadati</taxon>
        <taxon>Pseudomonadota</taxon>
        <taxon>Gammaproteobacteria</taxon>
        <taxon>Enterobacterales</taxon>
        <taxon>Morganellaceae</taxon>
        <taxon>Morganella</taxon>
    </lineage>
</organism>
<comment type="subcellular location">
    <subcellularLocation>
        <location evidence="8">Cytoplasm</location>
    </subcellularLocation>
</comment>
<dbReference type="FunFam" id="1.20.1260.10:FF:000001">
    <property type="entry name" value="Non-heme ferritin"/>
    <property type="match status" value="1"/>
</dbReference>
<evidence type="ECO:0000256" key="5">
    <source>
        <dbReference type="ARBA" id="ARBA00023004"/>
    </source>
</evidence>
<dbReference type="PANTHER" id="PTHR11431:SF127">
    <property type="entry name" value="BACTERIAL NON-HEME FERRITIN"/>
    <property type="match status" value="1"/>
</dbReference>
<dbReference type="InterPro" id="IPR041719">
    <property type="entry name" value="Ferritin_prok"/>
</dbReference>
<comment type="catalytic activity">
    <reaction evidence="8">
        <text>4 Fe(2+) + O2 + 6 H2O = 4 iron(III) oxide-hydroxide + 12 H(+)</text>
        <dbReference type="Rhea" id="RHEA:11972"/>
        <dbReference type="ChEBI" id="CHEBI:15377"/>
        <dbReference type="ChEBI" id="CHEBI:15378"/>
        <dbReference type="ChEBI" id="CHEBI:15379"/>
        <dbReference type="ChEBI" id="CHEBI:29033"/>
        <dbReference type="ChEBI" id="CHEBI:78619"/>
        <dbReference type="EC" id="1.16.3.2"/>
    </reaction>
</comment>
<feature type="binding site" evidence="7">
    <location>
        <position position="127"/>
    </location>
    <ligand>
        <name>Fe cation</name>
        <dbReference type="ChEBI" id="CHEBI:24875"/>
        <label>1</label>
    </ligand>
</feature>
<feature type="binding site" evidence="7">
    <location>
        <position position="94"/>
    </location>
    <ligand>
        <name>Fe cation</name>
        <dbReference type="ChEBI" id="CHEBI:24875"/>
        <label>1</label>
    </ligand>
</feature>
<feature type="domain" description="Ferritin-like diiron" evidence="9">
    <location>
        <begin position="1"/>
        <end position="145"/>
    </location>
</feature>
<dbReference type="CDD" id="cd01055">
    <property type="entry name" value="Nonheme_Ferritin"/>
    <property type="match status" value="1"/>
</dbReference>
<evidence type="ECO:0000256" key="4">
    <source>
        <dbReference type="ARBA" id="ARBA00023002"/>
    </source>
</evidence>
<feature type="binding site" evidence="7">
    <location>
        <position position="17"/>
    </location>
    <ligand>
        <name>Fe cation</name>
        <dbReference type="ChEBI" id="CHEBI:24875"/>
        <label>1</label>
    </ligand>
</feature>
<evidence type="ECO:0000313" key="10">
    <source>
        <dbReference type="EMBL" id="MBE8614388.1"/>
    </source>
</evidence>
<dbReference type="GO" id="GO:0006879">
    <property type="term" value="P:intracellular iron ion homeostasis"/>
    <property type="evidence" value="ECO:0007669"/>
    <property type="project" value="UniProtKB-KW"/>
</dbReference>
<dbReference type="Pfam" id="PF00210">
    <property type="entry name" value="Ferritin"/>
    <property type="match status" value="1"/>
</dbReference>
<feature type="binding site" evidence="7">
    <location>
        <position position="53"/>
    </location>
    <ligand>
        <name>Fe cation</name>
        <dbReference type="ChEBI" id="CHEBI:24875"/>
        <label>1</label>
    </ligand>
</feature>
<dbReference type="InterPro" id="IPR012347">
    <property type="entry name" value="Ferritin-like"/>
</dbReference>
<accession>A0A8I0PXY6</accession>
<dbReference type="InterPro" id="IPR001519">
    <property type="entry name" value="Ferritin"/>
</dbReference>
<evidence type="ECO:0000256" key="8">
    <source>
        <dbReference type="RuleBase" id="RU361145"/>
    </source>
</evidence>
<dbReference type="PROSITE" id="PS50905">
    <property type="entry name" value="FERRITIN_LIKE"/>
    <property type="match status" value="1"/>
</dbReference>
<gene>
    <name evidence="10" type="ORF">CYG68_18650</name>
</gene>
<keyword evidence="2 8" id="KW-0409">Iron storage</keyword>
<dbReference type="AlphaFoldDB" id="A0A8I0PXY6"/>
<dbReference type="GO" id="GO:0006826">
    <property type="term" value="P:iron ion transport"/>
    <property type="evidence" value="ECO:0007669"/>
    <property type="project" value="InterPro"/>
</dbReference>
<dbReference type="EMBL" id="PKLF01000024">
    <property type="protein sequence ID" value="MBE8614388.1"/>
    <property type="molecule type" value="Genomic_DNA"/>
</dbReference>
<dbReference type="GO" id="GO:0004322">
    <property type="term" value="F:ferroxidase activity"/>
    <property type="evidence" value="ECO:0007669"/>
    <property type="project" value="TreeGrafter"/>
</dbReference>
<keyword evidence="4" id="KW-0560">Oxidoreductase</keyword>
<reference evidence="10" key="1">
    <citation type="submission" date="2017-12" db="EMBL/GenBank/DDBJ databases">
        <title>Genome sequencing and analysis.</title>
        <authorList>
            <person name="Huang Y.-T."/>
        </authorList>
    </citation>
    <scope>NUCLEOTIDE SEQUENCE</scope>
    <source>
        <strain evidence="10">VGH116</strain>
    </source>
</reference>
<dbReference type="GO" id="GO:0008198">
    <property type="term" value="F:ferrous iron binding"/>
    <property type="evidence" value="ECO:0007669"/>
    <property type="project" value="TreeGrafter"/>
</dbReference>
<dbReference type="PANTHER" id="PTHR11431">
    <property type="entry name" value="FERRITIN"/>
    <property type="match status" value="1"/>
</dbReference>
<evidence type="ECO:0000256" key="7">
    <source>
        <dbReference type="PIRSR" id="PIRSR601519-1"/>
    </source>
</evidence>
<evidence type="ECO:0000259" key="9">
    <source>
        <dbReference type="PROSITE" id="PS50905"/>
    </source>
</evidence>
<dbReference type="GO" id="GO:0005829">
    <property type="term" value="C:cytosol"/>
    <property type="evidence" value="ECO:0007669"/>
    <property type="project" value="TreeGrafter"/>
</dbReference>
<evidence type="ECO:0000256" key="6">
    <source>
        <dbReference type="ARBA" id="ARBA00061982"/>
    </source>
</evidence>
<dbReference type="SUPFAM" id="SSF47240">
    <property type="entry name" value="Ferritin-like"/>
    <property type="match status" value="1"/>
</dbReference>